<feature type="transmembrane region" description="Helical" evidence="1">
    <location>
        <begin position="47"/>
        <end position="65"/>
    </location>
</feature>
<gene>
    <name evidence="3" type="ORF">A2J07_05295</name>
</gene>
<evidence type="ECO:0000256" key="2">
    <source>
        <dbReference type="SAM" id="SignalP"/>
    </source>
</evidence>
<dbReference type="Proteomes" id="UP000075816">
    <property type="component" value="Unassembled WGS sequence"/>
</dbReference>
<dbReference type="RefSeq" id="WP_062628545.1">
    <property type="nucleotide sequence ID" value="NZ_CAXOUQ010000026.1"/>
</dbReference>
<sequence length="105" mass="10587">MKKIKKIEVILCTLFVVAANAWASGNGGMVWEKPATSISKSISGPVAGIVALIAIVVAALTWTFTDGGSLMGKAIKMVIGFAIVGGAAVFLSSVFGISTGGGMLI</sequence>
<feature type="chain" id="PRO_5007825524" description="Conjugal transfer protein TrbC" evidence="2">
    <location>
        <begin position="24"/>
        <end position="105"/>
    </location>
</feature>
<keyword evidence="1" id="KW-0812">Transmembrane</keyword>
<evidence type="ECO:0000313" key="4">
    <source>
        <dbReference type="Proteomes" id="UP000075816"/>
    </source>
</evidence>
<dbReference type="Pfam" id="PF04956">
    <property type="entry name" value="TrbC"/>
    <property type="match status" value="1"/>
</dbReference>
<dbReference type="EMBL" id="LVEA01000031">
    <property type="protein sequence ID" value="KYL04722.1"/>
    <property type="molecule type" value="Genomic_DNA"/>
</dbReference>
<evidence type="ECO:0000256" key="1">
    <source>
        <dbReference type="SAM" id="Phobius"/>
    </source>
</evidence>
<feature type="signal peptide" evidence="2">
    <location>
        <begin position="1"/>
        <end position="23"/>
    </location>
</feature>
<comment type="caution">
    <text evidence="3">The sequence shown here is derived from an EMBL/GenBank/DDBJ whole genome shotgun (WGS) entry which is preliminary data.</text>
</comment>
<keyword evidence="1" id="KW-0472">Membrane</keyword>
<name>A0A161QV46_9FUSO</name>
<reference evidence="3 4" key="1">
    <citation type="submission" date="2016-03" db="EMBL/GenBank/DDBJ databases">
        <title>Comparative genomics of human isolates of Fusobacterium necrophorum.</title>
        <authorList>
            <person name="Jensen A."/>
            <person name="Bank S."/>
            <person name="Andersen P.S."/>
            <person name="Kristensen L.H."/>
            <person name="Prag J."/>
        </authorList>
    </citation>
    <scope>NUCLEOTIDE SEQUENCE [LARGE SCALE GENOMIC DNA]</scope>
    <source>
        <strain evidence="3 4">LS_1264</strain>
    </source>
</reference>
<accession>A0A161QV46</accession>
<evidence type="ECO:0008006" key="5">
    <source>
        <dbReference type="Google" id="ProtNLM"/>
    </source>
</evidence>
<dbReference type="AlphaFoldDB" id="A0A161QV46"/>
<evidence type="ECO:0000313" key="3">
    <source>
        <dbReference type="EMBL" id="KYL04722.1"/>
    </source>
</evidence>
<keyword evidence="1" id="KW-1133">Transmembrane helix</keyword>
<keyword evidence="2" id="KW-0732">Signal</keyword>
<dbReference type="eggNOG" id="ENOG502ZK9G">
    <property type="taxonomic scope" value="Bacteria"/>
</dbReference>
<feature type="transmembrane region" description="Helical" evidence="1">
    <location>
        <begin position="77"/>
        <end position="97"/>
    </location>
</feature>
<protein>
    <recommendedName>
        <fullName evidence="5">Conjugal transfer protein TrbC</fullName>
    </recommendedName>
</protein>
<proteinExistence type="predicted"/>
<organism evidence="3 4">
    <name type="scientific">Fusobacterium necrophorum subsp. funduliforme</name>
    <dbReference type="NCBI Taxonomy" id="143387"/>
    <lineage>
        <taxon>Bacteria</taxon>
        <taxon>Fusobacteriati</taxon>
        <taxon>Fusobacteriota</taxon>
        <taxon>Fusobacteriia</taxon>
        <taxon>Fusobacteriales</taxon>
        <taxon>Fusobacteriaceae</taxon>
        <taxon>Fusobacterium</taxon>
    </lineage>
</organism>
<dbReference type="InterPro" id="IPR007039">
    <property type="entry name" value="TrbC/VirB2"/>
</dbReference>